<accession>A0A2J6NPY3</accession>
<feature type="compositionally biased region" description="Low complexity" evidence="6">
    <location>
        <begin position="2080"/>
        <end position="2130"/>
    </location>
</feature>
<dbReference type="OrthoDB" id="1744455at2"/>
<evidence type="ECO:0000259" key="10">
    <source>
        <dbReference type="Pfam" id="PF17961"/>
    </source>
</evidence>
<evidence type="ECO:0000256" key="1">
    <source>
        <dbReference type="ARBA" id="ARBA00004168"/>
    </source>
</evidence>
<feature type="domain" description="CNA-B" evidence="8">
    <location>
        <begin position="1070"/>
        <end position="1153"/>
    </location>
</feature>
<evidence type="ECO:0000256" key="2">
    <source>
        <dbReference type="ARBA" id="ARBA00022512"/>
    </source>
</evidence>
<organism evidence="11 12">
    <name type="scientific">Limosilactobacillus pontis</name>
    <dbReference type="NCBI Taxonomy" id="35787"/>
    <lineage>
        <taxon>Bacteria</taxon>
        <taxon>Bacillati</taxon>
        <taxon>Bacillota</taxon>
        <taxon>Bacilli</taxon>
        <taxon>Lactobacillales</taxon>
        <taxon>Lactobacillaceae</taxon>
        <taxon>Limosilactobacillus</taxon>
    </lineage>
</organism>
<dbReference type="Pfam" id="PF05738">
    <property type="entry name" value="Cna_B"/>
    <property type="match status" value="17"/>
</dbReference>
<evidence type="ECO:0000259" key="8">
    <source>
        <dbReference type="Pfam" id="PF05738"/>
    </source>
</evidence>
<protein>
    <recommendedName>
        <fullName evidence="13">Cna B-type domain-containing protein</fullName>
    </recommendedName>
</protein>
<evidence type="ECO:0000256" key="5">
    <source>
        <dbReference type="ARBA" id="ARBA00023088"/>
    </source>
</evidence>
<keyword evidence="4 7" id="KW-0732">Signal</keyword>
<feature type="signal peptide" evidence="7">
    <location>
        <begin position="1"/>
        <end position="32"/>
    </location>
</feature>
<feature type="domain" description="CNA-B" evidence="8">
    <location>
        <begin position="1980"/>
        <end position="2067"/>
    </location>
</feature>
<gene>
    <name evidence="11" type="ORF">CK797_00880</name>
</gene>
<dbReference type="Gene3D" id="2.60.40.10">
    <property type="entry name" value="Immunoglobulins"/>
    <property type="match status" value="1"/>
</dbReference>
<evidence type="ECO:0000256" key="6">
    <source>
        <dbReference type="SAM" id="MobiDB-lite"/>
    </source>
</evidence>
<dbReference type="InterPro" id="IPR008454">
    <property type="entry name" value="Collagen-bd_Cna-like_B-typ_dom"/>
</dbReference>
<dbReference type="GO" id="GO:0007155">
    <property type="term" value="P:cell adhesion"/>
    <property type="evidence" value="ECO:0007669"/>
    <property type="project" value="InterPro"/>
</dbReference>
<feature type="compositionally biased region" description="Polar residues" evidence="6">
    <location>
        <begin position="2150"/>
        <end position="2163"/>
    </location>
</feature>
<feature type="compositionally biased region" description="Polar residues" evidence="6">
    <location>
        <begin position="114"/>
        <end position="129"/>
    </location>
</feature>
<feature type="domain" description="CNA-B" evidence="8">
    <location>
        <begin position="1525"/>
        <end position="1608"/>
    </location>
</feature>
<feature type="domain" description="CNA-B" evidence="8">
    <location>
        <begin position="1252"/>
        <end position="1335"/>
    </location>
</feature>
<feature type="region of interest" description="Disordered" evidence="6">
    <location>
        <begin position="2062"/>
        <end position="2163"/>
    </location>
</feature>
<dbReference type="Proteomes" id="UP000239920">
    <property type="component" value="Unassembled WGS sequence"/>
</dbReference>
<feature type="domain" description="CNA-B" evidence="8">
    <location>
        <begin position="698"/>
        <end position="786"/>
    </location>
</feature>
<name>A0A2J6NPY3_9LACO</name>
<feature type="domain" description="CNA-B" evidence="8">
    <location>
        <begin position="795"/>
        <end position="878"/>
    </location>
</feature>
<feature type="domain" description="CNA-B" evidence="8">
    <location>
        <begin position="1707"/>
        <end position="1789"/>
    </location>
</feature>
<feature type="domain" description="CNA-B" evidence="8">
    <location>
        <begin position="1798"/>
        <end position="1881"/>
    </location>
</feature>
<feature type="domain" description="CNA-B" evidence="8">
    <location>
        <begin position="1161"/>
        <end position="1244"/>
    </location>
</feature>
<dbReference type="Gene3D" id="2.60.40.1280">
    <property type="match status" value="1"/>
</dbReference>
<dbReference type="InterPro" id="IPR041171">
    <property type="entry name" value="SDR_Ig"/>
</dbReference>
<evidence type="ECO:0000259" key="9">
    <source>
        <dbReference type="Pfam" id="PF17802"/>
    </source>
</evidence>
<keyword evidence="2" id="KW-0134">Cell wall</keyword>
<evidence type="ECO:0000256" key="4">
    <source>
        <dbReference type="ARBA" id="ARBA00022729"/>
    </source>
</evidence>
<feature type="domain" description="CNA-B" evidence="8">
    <location>
        <begin position="980"/>
        <end position="1062"/>
    </location>
</feature>
<dbReference type="Pfam" id="PF17961">
    <property type="entry name" value="Big_8"/>
    <property type="match status" value="1"/>
</dbReference>
<dbReference type="InterPro" id="IPR011252">
    <property type="entry name" value="Fibrogen-bd_dom1"/>
</dbReference>
<dbReference type="Pfam" id="PF17802">
    <property type="entry name" value="SpaA"/>
    <property type="match status" value="1"/>
</dbReference>
<keyword evidence="3" id="KW-0964">Secreted</keyword>
<feature type="domain" description="SDR-like Ig" evidence="10">
    <location>
        <begin position="150"/>
        <end position="234"/>
    </location>
</feature>
<feature type="domain" description="CNA-B" evidence="8">
    <location>
        <begin position="1616"/>
        <end position="1699"/>
    </location>
</feature>
<proteinExistence type="predicted"/>
<comment type="caution">
    <text evidence="11">The sequence shown here is derived from an EMBL/GenBank/DDBJ whole genome shotgun (WGS) entry which is preliminary data.</text>
</comment>
<feature type="domain" description="CNA-B" evidence="8">
    <location>
        <begin position="1344"/>
        <end position="1425"/>
    </location>
</feature>
<dbReference type="EMBL" id="PNFV01000001">
    <property type="protein sequence ID" value="PMB83378.1"/>
    <property type="molecule type" value="Genomic_DNA"/>
</dbReference>
<comment type="subcellular location">
    <subcellularLocation>
        <location evidence="1">Secreted</location>
        <location evidence="1">Cell wall</location>
        <topology evidence="1">Peptidoglycan-anchor</topology>
    </subcellularLocation>
</comment>
<feature type="chain" id="PRO_5016428505" description="Cna B-type domain-containing protein" evidence="7">
    <location>
        <begin position="33"/>
        <end position="2191"/>
    </location>
</feature>
<feature type="domain" description="SpaA-like prealbumin fold" evidence="9">
    <location>
        <begin position="427"/>
        <end position="506"/>
    </location>
</feature>
<feature type="domain" description="CNA-B" evidence="8">
    <location>
        <begin position="598"/>
        <end position="690"/>
    </location>
</feature>
<feature type="region of interest" description="Disordered" evidence="6">
    <location>
        <begin position="47"/>
        <end position="92"/>
    </location>
</feature>
<dbReference type="SUPFAM" id="SSF49401">
    <property type="entry name" value="Bacterial adhesins"/>
    <property type="match status" value="2"/>
</dbReference>
<evidence type="ECO:0000256" key="3">
    <source>
        <dbReference type="ARBA" id="ARBA00022525"/>
    </source>
</evidence>
<evidence type="ECO:0000313" key="11">
    <source>
        <dbReference type="EMBL" id="PMB83378.1"/>
    </source>
</evidence>
<sequence length="2191" mass="236555">MNFRLQRKRMVMVLVALLTVFMTFFFMTPVNADDAVVTSTTTMVTNQANAPNKDSQPAAVATPKPVATTNTAQNNQSTTELEASDAANDTKSAATANQTLNSNLSIARDGDQESPAQAPTSSDPNQVSPKITVDLLNGVTDKPLQNGESLDQYTPIRFELNYDLSGTNVYPGNYFTFSLPDTLKFTGKLNFKTNLGEVAILGNTGHFTFTQSGSDAHGQLDLTAQLNSSKINQGSEVPITIKVNGQDKMTVNVKYVPNQVNKDELFSKYAMNSDLDKGNLRYAIRVNPSGRVSYQNMVIRDQLQTPGFTYDKDSFTVQQVQWIWDGNDWQNQLVKDLSTEVPVSFNADDTSFAIDLGDAGNNGYLILYSILYGGKQATDLAGNERPEKGTVVHNSATLESSNHAPINYRQTLVVTSAGGQDVARKFDLQVKKQDPNGTALAGAQFELIQQTTNDVFKATTGSDGIGVFKGLLRGTYTLREVAAPAGYQLASDQDVVVNQDQLITVTDQKLISIPVHKVWSDQGKHAPVQVELLLNNNPTGQRITLSDDNDWQGSFENLVSGNYSVKEIAVPTGYQSKVTNDPDDNGFTITNDLITTSVKVKKVWDDADNQDGKRPESITVQLLANGEPVEGKTLTLSKSGNGDVWTGTFTDLPEYQDGTLVNYTVKELNTPDGYTSKIENVNNDFTITNSHTPAMTAVTVKKVWDDTDNQDGIRPTSVKVNLLANETVTKTATLSADNNWSVTWDNLPVYQNGKQVTYSVEEINPLNGYTVAYTKDGSGNWVITNTHVPATTSATVKKVWNDDNNQDGKRPGKVTVNLMNGQTVVRTVELSADTNWQYTWKSLPKYQNGKLIAYTVEEVVPTGYTASYDQSNLTIINTHTPATVEKTVKKVWADGNDQDGLRPDIIQVKLLADGQVVDTVTLTASDHDWTHTWTKLNKYAKGKTIAYTVEEVVPTGYAASYDQSNLTITNAHMPATIDKTVTKQWSDDDDQDGLRPANITVNLFANGKQVRTLALSAAHDWTATVYDLPKKANGQDIVYTWREANVPAGYQSVVAGDTITNSHTPATTAVTAKKIWQDNDNQDGIRPVDITVNLLANGKQVQKLVLNAANGWTATVADLPKKANGQDIVYSWQEADVPAGYTSTVAGDTITNSHTPATTSITVKKVWNDANNQDGIRPTSVTANLLANGQVVKTAILNAANDWTRTWTDLPVYQNGKRVTYAIAEANVPAGYQSTVAGDTITNSHTPTTTAVTVKKIWKDANDQDGIRPASVTANLLANGKVTKTAVLDAADNWMMTWTNLPVYQNGKRVVYTVAEVNIPAGYTSTVAGDTITNSHTPATTSVIVKKAWDDANNQDGIRPSNVTANLLADGEVIQTATLNAANKWMTTWNDLPVYQSGKQVVYTVAEANVPTGYTSMVDGDTITNRHVPVTTAVTVKKVWDDASNQDGIRPSSVTANLLANGKVAQTATLTAANNWVATWANLPVYQNGKQVTYTVAEAKVPAGYQSVVDGDTITNSHTPATTLVTVKKVWNDANNQDGIRPSSVTANLLANGKVAQTATLTAANNWTATWANLPVYQNGKQVTYTVAEVNIPAGYTSTVDGDTITNSHTPATTSVMVKKVWEDTNDQDGIRPSSITANLLTNGKIIQTATLTAANDWTATWTNLPVYQNGKRVTYTVAEAKVPAGYQSMVAGDTITNSHTPATTSVTVKKVWNDANNQDGIRPTSVTANLLADGQVVKTATLNATNDWTMTWTDLPVYQNGKQVMYTVAEANVPAGYQSTVDGDVITNNHTPATTTVTVKKAWNDANNQDGIRPSSVTANLLANGKVMQTATLTAANDWTATWKNLPVYQNGKQVTYTVAEASVPAGYTSTVVGDTITNSHMPVTTAVTVKKIWKDANDQDGIRPASVTTNLLANGKVTKTAVLDAADNWMMTWTDLPVYQNGKQVTYTVAEATVPAGYQSTVAGDVITNSHTPATTTVTVKKAWNDANNQDGIRPASVTVNLLANGKVVQTATLTANDNWTATWANLPVYQNGKQVTYTIVEAKVPAGYQSMVSQNGTTFTVTNTHQPKTPGDTPKRTPNVPTPDNTPDNTPDTPTPDNTPDTPTPGNTPDNTPDTLTPVDTPDNTPVTPTPEPVQPVQQPMPVQPVKTSQPAVQGQPQLPQTGNHNGLALMVLGLVLLSLTFDVVKLH</sequence>
<dbReference type="InterPro" id="IPR008966">
    <property type="entry name" value="Adhesion_dom_sf"/>
</dbReference>
<feature type="region of interest" description="Disordered" evidence="6">
    <location>
        <begin position="108"/>
        <end position="129"/>
    </location>
</feature>
<evidence type="ECO:0000313" key="12">
    <source>
        <dbReference type="Proteomes" id="UP000239920"/>
    </source>
</evidence>
<feature type="domain" description="CNA-B" evidence="8">
    <location>
        <begin position="1434"/>
        <end position="1517"/>
    </location>
</feature>
<dbReference type="CDD" id="cd00222">
    <property type="entry name" value="CollagenBindB"/>
    <property type="match status" value="17"/>
</dbReference>
<evidence type="ECO:0008006" key="13">
    <source>
        <dbReference type="Google" id="ProtNLM"/>
    </source>
</evidence>
<feature type="domain" description="CNA-B" evidence="8">
    <location>
        <begin position="513"/>
        <end position="591"/>
    </location>
</feature>
<feature type="compositionally biased region" description="Low complexity" evidence="6">
    <location>
        <begin position="57"/>
        <end position="79"/>
    </location>
</feature>
<dbReference type="Gene3D" id="2.60.40.1140">
    <property type="entry name" value="Collagen-binding surface protein Cna, B-type domain"/>
    <property type="match status" value="17"/>
</dbReference>
<reference evidence="11 12" key="1">
    <citation type="submission" date="2017-09" db="EMBL/GenBank/DDBJ databases">
        <title>Bacterial strain isolated from the female urinary microbiota.</title>
        <authorList>
            <person name="Thomas-White K."/>
            <person name="Kumar N."/>
            <person name="Forster S."/>
            <person name="Putonti C."/>
            <person name="Lawley T."/>
            <person name="Wolfe A.J."/>
        </authorList>
    </citation>
    <scope>NUCLEOTIDE SEQUENCE [LARGE SCALE GENOMIC DNA]</scope>
    <source>
        <strain evidence="11 12">UMB0683</strain>
    </source>
</reference>
<evidence type="ECO:0000256" key="7">
    <source>
        <dbReference type="SAM" id="SignalP"/>
    </source>
</evidence>
<feature type="domain" description="CNA-B" evidence="8">
    <location>
        <begin position="887"/>
        <end position="970"/>
    </location>
</feature>
<dbReference type="SUPFAM" id="SSF49478">
    <property type="entry name" value="Cna protein B-type domain"/>
    <property type="match status" value="18"/>
</dbReference>
<feature type="domain" description="CNA-B" evidence="8">
    <location>
        <begin position="1889"/>
        <end position="1971"/>
    </location>
</feature>
<dbReference type="RefSeq" id="WP_104687938.1">
    <property type="nucleotide sequence ID" value="NZ_PNFV01000001.1"/>
</dbReference>
<dbReference type="InterPro" id="IPR041033">
    <property type="entry name" value="SpaA_PFL_dom_1"/>
</dbReference>
<keyword evidence="5" id="KW-0572">Peptidoglycan-anchor</keyword>
<feature type="compositionally biased region" description="Low complexity" evidence="6">
    <location>
        <begin position="2138"/>
        <end position="2149"/>
    </location>
</feature>
<dbReference type="InterPro" id="IPR013783">
    <property type="entry name" value="Ig-like_fold"/>
</dbReference>